<name>A4BE18_9GAMM</name>
<organism evidence="1 2">
    <name type="scientific">Reinekea blandensis MED297</name>
    <dbReference type="NCBI Taxonomy" id="314283"/>
    <lineage>
        <taxon>Bacteria</taxon>
        <taxon>Pseudomonadati</taxon>
        <taxon>Pseudomonadota</taxon>
        <taxon>Gammaproteobacteria</taxon>
        <taxon>Oceanospirillales</taxon>
        <taxon>Saccharospirillaceae</taxon>
        <taxon>Reinekea</taxon>
    </lineage>
</organism>
<dbReference type="STRING" id="314283.MED297_16499"/>
<dbReference type="AlphaFoldDB" id="A4BE18"/>
<protein>
    <recommendedName>
        <fullName evidence="3">XRE family transcriptional regulator</fullName>
    </recommendedName>
</protein>
<dbReference type="Proteomes" id="UP000005953">
    <property type="component" value="Unassembled WGS sequence"/>
</dbReference>
<dbReference type="InterPro" id="IPR010982">
    <property type="entry name" value="Lambda_DNA-bd_dom_sf"/>
</dbReference>
<dbReference type="GO" id="GO:0003677">
    <property type="term" value="F:DNA binding"/>
    <property type="evidence" value="ECO:0007669"/>
    <property type="project" value="InterPro"/>
</dbReference>
<proteinExistence type="predicted"/>
<evidence type="ECO:0008006" key="3">
    <source>
        <dbReference type="Google" id="ProtNLM"/>
    </source>
</evidence>
<accession>A4BE18</accession>
<dbReference type="HOGENOM" id="CLU_2603521_0_0_6"/>
<dbReference type="RefSeq" id="WP_008043581.1">
    <property type="nucleotide sequence ID" value="NZ_CH724150.1"/>
</dbReference>
<evidence type="ECO:0000313" key="2">
    <source>
        <dbReference type="Proteomes" id="UP000005953"/>
    </source>
</evidence>
<comment type="caution">
    <text evidence="1">The sequence shown here is derived from an EMBL/GenBank/DDBJ whole genome shotgun (WGS) entry which is preliminary data.</text>
</comment>
<dbReference type="Gene3D" id="1.10.260.40">
    <property type="entry name" value="lambda repressor-like DNA-binding domains"/>
    <property type="match status" value="1"/>
</dbReference>
<dbReference type="EMBL" id="AAOE01000008">
    <property type="protein sequence ID" value="EAR09777.1"/>
    <property type="molecule type" value="Genomic_DNA"/>
</dbReference>
<reference evidence="1 2" key="1">
    <citation type="submission" date="2006-02" db="EMBL/GenBank/DDBJ databases">
        <authorList>
            <person name="Pinhassi J."/>
            <person name="Pedros-Alio C."/>
            <person name="Ferriera S."/>
            <person name="Johnson J."/>
            <person name="Kravitz S."/>
            <person name="Halpern A."/>
            <person name="Remington K."/>
            <person name="Beeson K."/>
            <person name="Tran B."/>
            <person name="Rogers Y.-H."/>
            <person name="Friedman R."/>
            <person name="Venter J.C."/>
        </authorList>
    </citation>
    <scope>NUCLEOTIDE SEQUENCE [LARGE SCALE GENOMIC DNA]</scope>
    <source>
        <strain evidence="1 2">MED297</strain>
    </source>
</reference>
<dbReference type="OrthoDB" id="6197700at2"/>
<sequence>MQHQVQKLAIIIDENALEMIDFANCLGISERKAQAICSGEKPLSATLARQIEQTFFKPYRWLDIEESDTSEGPSNDLFG</sequence>
<gene>
    <name evidence="1" type="ORF">MED297_16499</name>
</gene>
<evidence type="ECO:0000313" key="1">
    <source>
        <dbReference type="EMBL" id="EAR09777.1"/>
    </source>
</evidence>
<keyword evidence="2" id="KW-1185">Reference proteome</keyword>